<gene>
    <name evidence="2" type="ORF">I5M32_06460</name>
</gene>
<dbReference type="SUPFAM" id="SSF53474">
    <property type="entry name" value="alpha/beta-Hydrolases"/>
    <property type="match status" value="1"/>
</dbReference>
<feature type="domain" description="AB hydrolase-1" evidence="1">
    <location>
        <begin position="31"/>
        <end position="138"/>
    </location>
</feature>
<dbReference type="InterPro" id="IPR050471">
    <property type="entry name" value="AB_hydrolase"/>
</dbReference>
<dbReference type="PANTHER" id="PTHR43433:SF4">
    <property type="entry name" value="NON-HEME CHLOROPEROXIDASE-RELATED"/>
    <property type="match status" value="1"/>
</dbReference>
<dbReference type="EMBL" id="JAEHFY010000007">
    <property type="protein sequence ID" value="MBK0382601.1"/>
    <property type="molecule type" value="Genomic_DNA"/>
</dbReference>
<dbReference type="InterPro" id="IPR000073">
    <property type="entry name" value="AB_hydrolase_1"/>
</dbReference>
<evidence type="ECO:0000313" key="3">
    <source>
        <dbReference type="Proteomes" id="UP000660024"/>
    </source>
</evidence>
<comment type="caution">
    <text evidence="2">The sequence shown here is derived from an EMBL/GenBank/DDBJ whole genome shotgun (WGS) entry which is preliminary data.</text>
</comment>
<dbReference type="RefSeq" id="WP_200585377.1">
    <property type="nucleotide sequence ID" value="NZ_JAEHFY010000007.1"/>
</dbReference>
<sequence length="254" mass="29109">MQELDHTNGNYIENKTAKIYFEETGNPQNTPLLLTHGAFGNLEDFNLIVSKLIKDFRVIAIDSRGHGKSTLGDKELSYELLQSDVEAVLNHLQLAEIDMIGISDGGIIGYRLACYSNIKINKLITISSRWDYGNVLATKELLKNEDADYRRKNNPEPYHQYQKLNPEPNFDLLTEQLHKMWFKKESYPAGDVKNIKSETLIIKGDKDKVIQRSFVFDVAEFIPNSNLMVVPFAKHLVYKEEPEILMKAINEFLA</sequence>
<dbReference type="Pfam" id="PF00561">
    <property type="entry name" value="Abhydrolase_1"/>
    <property type="match status" value="1"/>
</dbReference>
<evidence type="ECO:0000259" key="1">
    <source>
        <dbReference type="Pfam" id="PF00561"/>
    </source>
</evidence>
<keyword evidence="2" id="KW-0378">Hydrolase</keyword>
<dbReference type="GO" id="GO:0016787">
    <property type="term" value="F:hydrolase activity"/>
    <property type="evidence" value="ECO:0007669"/>
    <property type="project" value="UniProtKB-KW"/>
</dbReference>
<organism evidence="2 3">
    <name type="scientific">Pedobacter segetis</name>
    <dbReference type="NCBI Taxonomy" id="2793069"/>
    <lineage>
        <taxon>Bacteria</taxon>
        <taxon>Pseudomonadati</taxon>
        <taxon>Bacteroidota</taxon>
        <taxon>Sphingobacteriia</taxon>
        <taxon>Sphingobacteriales</taxon>
        <taxon>Sphingobacteriaceae</taxon>
        <taxon>Pedobacter</taxon>
    </lineage>
</organism>
<accession>A0ABS1BJS9</accession>
<dbReference type="InterPro" id="IPR029058">
    <property type="entry name" value="AB_hydrolase_fold"/>
</dbReference>
<dbReference type="Gene3D" id="3.40.50.1820">
    <property type="entry name" value="alpha/beta hydrolase"/>
    <property type="match status" value="1"/>
</dbReference>
<dbReference type="Proteomes" id="UP000660024">
    <property type="component" value="Unassembled WGS sequence"/>
</dbReference>
<proteinExistence type="predicted"/>
<evidence type="ECO:0000313" key="2">
    <source>
        <dbReference type="EMBL" id="MBK0382601.1"/>
    </source>
</evidence>
<keyword evidence="3" id="KW-1185">Reference proteome</keyword>
<reference evidence="2 3" key="1">
    <citation type="submission" date="2020-12" db="EMBL/GenBank/DDBJ databases">
        <title>Bacterial novel species Pedobacter sp. SD-b isolated from soil.</title>
        <authorList>
            <person name="Jung H.-Y."/>
        </authorList>
    </citation>
    <scope>NUCLEOTIDE SEQUENCE [LARGE SCALE GENOMIC DNA]</scope>
    <source>
        <strain evidence="2 3">SD-b</strain>
    </source>
</reference>
<dbReference type="PANTHER" id="PTHR43433">
    <property type="entry name" value="HYDROLASE, ALPHA/BETA FOLD FAMILY PROTEIN"/>
    <property type="match status" value="1"/>
</dbReference>
<protein>
    <submittedName>
        <fullName evidence="2">Alpha/beta hydrolase</fullName>
    </submittedName>
</protein>
<name>A0ABS1BJS9_9SPHI</name>